<accession>A0A160V6W7</accession>
<dbReference type="InterPro" id="IPR005235">
    <property type="entry name" value="YmdB-like"/>
</dbReference>
<protein>
    <submittedName>
        <fullName evidence="1">Uncharacterized protein</fullName>
    </submittedName>
</protein>
<reference evidence="1" key="1">
    <citation type="submission" date="2015-10" db="EMBL/GenBank/DDBJ databases">
        <authorList>
            <person name="Gilbert D.G."/>
        </authorList>
    </citation>
    <scope>NUCLEOTIDE SEQUENCE</scope>
</reference>
<dbReference type="InterPro" id="IPR029052">
    <property type="entry name" value="Metallo-depent_PP-like"/>
</dbReference>
<dbReference type="AlphaFoldDB" id="A0A160V6W7"/>
<dbReference type="EMBL" id="FAXA01000099">
    <property type="protein sequence ID" value="CUV01556.1"/>
    <property type="molecule type" value="Genomic_DNA"/>
</dbReference>
<dbReference type="SUPFAM" id="SSF56300">
    <property type="entry name" value="Metallo-dependent phosphatases"/>
    <property type="match status" value="1"/>
</dbReference>
<dbReference type="Gene3D" id="3.60.21.10">
    <property type="match status" value="1"/>
</dbReference>
<organism evidence="1">
    <name type="scientific">hydrothermal vent metagenome</name>
    <dbReference type="NCBI Taxonomy" id="652676"/>
    <lineage>
        <taxon>unclassified sequences</taxon>
        <taxon>metagenomes</taxon>
        <taxon>ecological metagenomes</taxon>
    </lineage>
</organism>
<dbReference type="Pfam" id="PF13277">
    <property type="entry name" value="YmdB"/>
    <property type="match status" value="1"/>
</dbReference>
<name>A0A160V6W7_9ZZZZ</name>
<sequence>MIGSDKGAVLGRFLTSFPNWLTVASGPWVLNAALVEVDEETGNATSIGRIDRTVN</sequence>
<evidence type="ECO:0000313" key="1">
    <source>
        <dbReference type="EMBL" id="CUV01556.1"/>
    </source>
</evidence>
<gene>
    <name evidence="1" type="ORF">MGWOODY_Clf2337</name>
</gene>
<proteinExistence type="predicted"/>